<dbReference type="GO" id="GO:0005634">
    <property type="term" value="C:nucleus"/>
    <property type="evidence" value="ECO:0007669"/>
    <property type="project" value="TreeGrafter"/>
</dbReference>
<keyword evidence="1" id="KW-0723">Serine/threonine-protein kinase</keyword>
<dbReference type="PROSITE" id="PS00107">
    <property type="entry name" value="PROTEIN_KINASE_ATP"/>
    <property type="match status" value="1"/>
</dbReference>
<dbReference type="InterPro" id="IPR000719">
    <property type="entry name" value="Prot_kinase_dom"/>
</dbReference>
<dbReference type="PANTHER" id="PTHR22974">
    <property type="entry name" value="MIXED LINEAGE PROTEIN KINASE"/>
    <property type="match status" value="1"/>
</dbReference>
<keyword evidence="5 6" id="KW-0067">ATP-binding</keyword>
<dbReference type="EMBL" id="JAVXUP010000854">
    <property type="protein sequence ID" value="KAK3019763.1"/>
    <property type="molecule type" value="Genomic_DNA"/>
</dbReference>
<dbReference type="Gene3D" id="1.10.510.10">
    <property type="entry name" value="Transferase(Phosphotransferase) domain 1"/>
    <property type="match status" value="1"/>
</dbReference>
<evidence type="ECO:0000256" key="3">
    <source>
        <dbReference type="ARBA" id="ARBA00022741"/>
    </source>
</evidence>
<feature type="region of interest" description="Disordered" evidence="7">
    <location>
        <begin position="60"/>
        <end position="88"/>
    </location>
</feature>
<dbReference type="FunFam" id="3.30.200.20:FF:000131">
    <property type="entry name" value="Dual specificity protein kinase TTK"/>
    <property type="match status" value="1"/>
</dbReference>
<sequence>MDDGEPNNLPAPTAPPPKKNNLSRPINIDSNTTSSSSSSFSSASPPDFLRQVQAAFKRHRPLGGMQSNSIRPRRLVGPQRETSKWSNSNVGAVVETKKMQDEISVSQRVRDYVMQTKSIVSVVTETQEDGLITCEEHLKHFDARKDQPLATGGKNNDTVSSSFVEYEYAPVVDWANDRMAIGTDYLPSHMGSLALTEMEWDLSNQVEALPAISQEMKHTNLQNVEVDAGLRSDEGILSLATKGATEVQDQLHQFRNFLHSDLSHPMTQSSVAGSSCATTTLVNSASAPILNSATYFPYPQNISSRVGIESLGDCNVNSQPLAPRDLVQHLHLSPKCTTGRLAHNPANGAQAPRSSLDTHMDVKDYDLYKKEQTNVPKEQEFPKDPAPLHEKSSKGKKYVGDLTDVQSQAPLSINPSTDVKFEPTKLEKQEKGEGGKATSAPRKRSYDPDLFFKVNGKLYQRLGKIGSGGSSEVHKVISQDCKIYALKRIKLKGRDYATAYGFCQEIEYLNKLKGKNHIIQLIDYEVFTQSTSTQRLPSSTVLHLSLEPSCRYACLITDMSGFFCMRFYSSAMHFVLEVTDKSLLKEVMNGSMSNKDSRVREDGNISMVLEYGEIDLAHMLSQEWKEMDISNSSIDQNWLRFYWQQILLAVNTIHEERIVHSDLKPANFLLVRGSLKLIDFGIAKAILSDTTNIQRDSQVGTLSYMSPEAFMCNETDANGNTIKCGRPSDIWSLGCILYQMVYGRTPFSEYKTFWAKFKVITDPNHEIIYEPVSNPWLLDLMKKCLAWDRDERWRIPQLLAHPFLVPPLPAQLSSPQDQSCNLLQLIEESNDNDEKALTLCSQLQKLLRDPRPALASQVSTSIDQQRKLLCEVSNLCFQLQEQLANSERG</sequence>
<evidence type="ECO:0000313" key="10">
    <source>
        <dbReference type="Proteomes" id="UP001188597"/>
    </source>
</evidence>
<dbReference type="GO" id="GO:0034501">
    <property type="term" value="P:protein localization to kinetochore"/>
    <property type="evidence" value="ECO:0007669"/>
    <property type="project" value="TreeGrafter"/>
</dbReference>
<feature type="compositionally biased region" description="Polar residues" evidence="7">
    <location>
        <begin position="404"/>
        <end position="417"/>
    </location>
</feature>
<dbReference type="SUPFAM" id="SSF56112">
    <property type="entry name" value="Protein kinase-like (PK-like)"/>
    <property type="match status" value="1"/>
</dbReference>
<feature type="binding site" evidence="6">
    <location>
        <position position="487"/>
    </location>
    <ligand>
        <name>ATP</name>
        <dbReference type="ChEBI" id="CHEBI:30616"/>
    </ligand>
</feature>
<dbReference type="SMART" id="SM00220">
    <property type="entry name" value="S_TKc"/>
    <property type="match status" value="1"/>
</dbReference>
<dbReference type="PROSITE" id="PS00108">
    <property type="entry name" value="PROTEIN_KINASE_ST"/>
    <property type="match status" value="1"/>
</dbReference>
<evidence type="ECO:0000256" key="1">
    <source>
        <dbReference type="ARBA" id="ARBA00022527"/>
    </source>
</evidence>
<evidence type="ECO:0000256" key="4">
    <source>
        <dbReference type="ARBA" id="ARBA00022777"/>
    </source>
</evidence>
<accession>A0AA88W5D4</accession>
<dbReference type="Gene3D" id="3.30.200.20">
    <property type="entry name" value="Phosphorylase Kinase, domain 1"/>
    <property type="match status" value="1"/>
</dbReference>
<comment type="caution">
    <text evidence="9">The sequence shown here is derived from an EMBL/GenBank/DDBJ whole genome shotgun (WGS) entry which is preliminary data.</text>
</comment>
<dbReference type="InterPro" id="IPR011009">
    <property type="entry name" value="Kinase-like_dom_sf"/>
</dbReference>
<dbReference type="AlphaFoldDB" id="A0AA88W5D4"/>
<dbReference type="Pfam" id="PF00069">
    <property type="entry name" value="Pkinase"/>
    <property type="match status" value="2"/>
</dbReference>
<evidence type="ECO:0000256" key="7">
    <source>
        <dbReference type="SAM" id="MobiDB-lite"/>
    </source>
</evidence>
<dbReference type="CDD" id="cd14131">
    <property type="entry name" value="PKc_Mps1"/>
    <property type="match status" value="1"/>
</dbReference>
<keyword evidence="3 6" id="KW-0547">Nucleotide-binding</keyword>
<dbReference type="PANTHER" id="PTHR22974:SF21">
    <property type="entry name" value="DUAL SPECIFICITY PROTEIN KINASE TTK"/>
    <property type="match status" value="1"/>
</dbReference>
<feature type="compositionally biased region" description="Low complexity" evidence="7">
    <location>
        <begin position="19"/>
        <end position="45"/>
    </location>
</feature>
<protein>
    <recommendedName>
        <fullName evidence="8">Protein kinase domain-containing protein</fullName>
    </recommendedName>
</protein>
<reference evidence="9" key="1">
    <citation type="submission" date="2022-12" db="EMBL/GenBank/DDBJ databases">
        <title>Draft genome assemblies for two species of Escallonia (Escalloniales).</title>
        <authorList>
            <person name="Chanderbali A."/>
            <person name="Dervinis C."/>
            <person name="Anghel I."/>
            <person name="Soltis D."/>
            <person name="Soltis P."/>
            <person name="Zapata F."/>
        </authorList>
    </citation>
    <scope>NUCLEOTIDE SEQUENCE</scope>
    <source>
        <strain evidence="9">UCBG64.0493</strain>
        <tissue evidence="9">Leaf</tissue>
    </source>
</reference>
<evidence type="ECO:0000256" key="6">
    <source>
        <dbReference type="PROSITE-ProRule" id="PRU10141"/>
    </source>
</evidence>
<feature type="domain" description="Protein kinase" evidence="8">
    <location>
        <begin position="459"/>
        <end position="804"/>
    </location>
</feature>
<evidence type="ECO:0000256" key="2">
    <source>
        <dbReference type="ARBA" id="ARBA00022679"/>
    </source>
</evidence>
<feature type="region of interest" description="Disordered" evidence="7">
    <location>
        <begin position="1"/>
        <end position="45"/>
    </location>
</feature>
<dbReference type="GO" id="GO:0004712">
    <property type="term" value="F:protein serine/threonine/tyrosine kinase activity"/>
    <property type="evidence" value="ECO:0007669"/>
    <property type="project" value="TreeGrafter"/>
</dbReference>
<feature type="compositionally biased region" description="Basic and acidic residues" evidence="7">
    <location>
        <begin position="372"/>
        <end position="393"/>
    </location>
</feature>
<dbReference type="GO" id="GO:0004674">
    <property type="term" value="F:protein serine/threonine kinase activity"/>
    <property type="evidence" value="ECO:0007669"/>
    <property type="project" value="UniProtKB-KW"/>
</dbReference>
<feature type="region of interest" description="Disordered" evidence="7">
    <location>
        <begin position="338"/>
        <end position="359"/>
    </location>
</feature>
<dbReference type="InterPro" id="IPR027084">
    <property type="entry name" value="Mps1_cat"/>
</dbReference>
<dbReference type="GO" id="GO:0033316">
    <property type="term" value="P:meiotic spindle assembly checkpoint signaling"/>
    <property type="evidence" value="ECO:0007669"/>
    <property type="project" value="TreeGrafter"/>
</dbReference>
<name>A0AA88W5D4_9ASTE</name>
<dbReference type="InterPro" id="IPR017441">
    <property type="entry name" value="Protein_kinase_ATP_BS"/>
</dbReference>
<evidence type="ECO:0000313" key="9">
    <source>
        <dbReference type="EMBL" id="KAK3019763.1"/>
    </source>
</evidence>
<dbReference type="GO" id="GO:0098813">
    <property type="term" value="P:nuclear chromosome segregation"/>
    <property type="evidence" value="ECO:0007669"/>
    <property type="project" value="UniProtKB-ARBA"/>
</dbReference>
<organism evidence="9 10">
    <name type="scientific">Escallonia herrerae</name>
    <dbReference type="NCBI Taxonomy" id="1293975"/>
    <lineage>
        <taxon>Eukaryota</taxon>
        <taxon>Viridiplantae</taxon>
        <taxon>Streptophyta</taxon>
        <taxon>Embryophyta</taxon>
        <taxon>Tracheophyta</taxon>
        <taxon>Spermatophyta</taxon>
        <taxon>Magnoliopsida</taxon>
        <taxon>eudicotyledons</taxon>
        <taxon>Gunneridae</taxon>
        <taxon>Pentapetalae</taxon>
        <taxon>asterids</taxon>
        <taxon>campanulids</taxon>
        <taxon>Escalloniales</taxon>
        <taxon>Escalloniaceae</taxon>
        <taxon>Escallonia</taxon>
    </lineage>
</organism>
<evidence type="ECO:0000256" key="5">
    <source>
        <dbReference type="ARBA" id="ARBA00022840"/>
    </source>
</evidence>
<gene>
    <name evidence="9" type="ORF">RJ639_003750</name>
</gene>
<evidence type="ECO:0000259" key="8">
    <source>
        <dbReference type="PROSITE" id="PS50011"/>
    </source>
</evidence>
<dbReference type="FunFam" id="1.10.510.10:FF:000224">
    <property type="entry name" value="serine/threonine-protein kinase mph1 isoform X1"/>
    <property type="match status" value="1"/>
</dbReference>
<proteinExistence type="predicted"/>
<feature type="compositionally biased region" description="Low complexity" evidence="7">
    <location>
        <begin position="1"/>
        <end position="11"/>
    </location>
</feature>
<feature type="compositionally biased region" description="Basic and acidic residues" evidence="7">
    <location>
        <begin position="419"/>
        <end position="434"/>
    </location>
</feature>
<keyword evidence="4" id="KW-0418">Kinase</keyword>
<dbReference type="Proteomes" id="UP001188597">
    <property type="component" value="Unassembled WGS sequence"/>
</dbReference>
<dbReference type="GO" id="GO:0000776">
    <property type="term" value="C:kinetochore"/>
    <property type="evidence" value="ECO:0007669"/>
    <property type="project" value="TreeGrafter"/>
</dbReference>
<dbReference type="PROSITE" id="PS50011">
    <property type="entry name" value="PROTEIN_KINASE_DOM"/>
    <property type="match status" value="1"/>
</dbReference>
<dbReference type="GO" id="GO:0007094">
    <property type="term" value="P:mitotic spindle assembly checkpoint signaling"/>
    <property type="evidence" value="ECO:0007669"/>
    <property type="project" value="TreeGrafter"/>
</dbReference>
<keyword evidence="2" id="KW-0808">Transferase</keyword>
<feature type="region of interest" description="Disordered" evidence="7">
    <location>
        <begin position="372"/>
        <end position="444"/>
    </location>
</feature>
<dbReference type="GO" id="GO:0005524">
    <property type="term" value="F:ATP binding"/>
    <property type="evidence" value="ECO:0007669"/>
    <property type="project" value="UniProtKB-UniRule"/>
</dbReference>
<keyword evidence="10" id="KW-1185">Reference proteome</keyword>
<dbReference type="InterPro" id="IPR008271">
    <property type="entry name" value="Ser/Thr_kinase_AS"/>
</dbReference>